<sequence length="94" mass="10467">MKIDKSNLVALLLEAGEENAAVLLARSLLPDEIDTERDLDTLVSFGLEPDQVGECAELAIGTIEPDDVSVRSRRDELQETISRRWADLVEDWVS</sequence>
<name>A0A7I9YL76_MYCBU</name>
<organism evidence="1 2">
    <name type="scientific">Mycobacterium bourgelatii</name>
    <dbReference type="NCBI Taxonomy" id="1273442"/>
    <lineage>
        <taxon>Bacteria</taxon>
        <taxon>Bacillati</taxon>
        <taxon>Actinomycetota</taxon>
        <taxon>Actinomycetes</taxon>
        <taxon>Mycobacteriales</taxon>
        <taxon>Mycobacteriaceae</taxon>
        <taxon>Mycobacterium</taxon>
    </lineage>
</organism>
<dbReference type="RefSeq" id="WP_163709281.1">
    <property type="nucleotide sequence ID" value="NZ_BLKZ01000001.1"/>
</dbReference>
<keyword evidence="2" id="KW-1185">Reference proteome</keyword>
<evidence type="ECO:0000313" key="2">
    <source>
        <dbReference type="Proteomes" id="UP000465360"/>
    </source>
</evidence>
<gene>
    <name evidence="1" type="ORF">MBOU_12950</name>
</gene>
<reference evidence="1 2" key="1">
    <citation type="journal article" date="2019" name="Emerg. Microbes Infect.">
        <title>Comprehensive subspecies identification of 175 nontuberculous mycobacteria species based on 7547 genomic profiles.</title>
        <authorList>
            <person name="Matsumoto Y."/>
            <person name="Kinjo T."/>
            <person name="Motooka D."/>
            <person name="Nabeya D."/>
            <person name="Jung N."/>
            <person name="Uechi K."/>
            <person name="Horii T."/>
            <person name="Iida T."/>
            <person name="Fujita J."/>
            <person name="Nakamura S."/>
        </authorList>
    </citation>
    <scope>NUCLEOTIDE SEQUENCE [LARGE SCALE GENOMIC DNA]</scope>
    <source>
        <strain evidence="1 2">JCM 30725</strain>
    </source>
</reference>
<dbReference type="AlphaFoldDB" id="A0A7I9YL76"/>
<evidence type="ECO:0000313" key="1">
    <source>
        <dbReference type="EMBL" id="GFG89253.1"/>
    </source>
</evidence>
<dbReference type="EMBL" id="BLKZ01000001">
    <property type="protein sequence ID" value="GFG89253.1"/>
    <property type="molecule type" value="Genomic_DNA"/>
</dbReference>
<comment type="caution">
    <text evidence="1">The sequence shown here is derived from an EMBL/GenBank/DDBJ whole genome shotgun (WGS) entry which is preliminary data.</text>
</comment>
<dbReference type="Proteomes" id="UP000465360">
    <property type="component" value="Unassembled WGS sequence"/>
</dbReference>
<accession>A0A7I9YL76</accession>
<protein>
    <submittedName>
        <fullName evidence="1">Uncharacterized protein</fullName>
    </submittedName>
</protein>
<proteinExistence type="predicted"/>